<dbReference type="EMBL" id="JARQZJ010000006">
    <property type="protein sequence ID" value="KAK9871582.1"/>
    <property type="molecule type" value="Genomic_DNA"/>
</dbReference>
<evidence type="ECO:0000256" key="2">
    <source>
        <dbReference type="ARBA" id="ARBA00022759"/>
    </source>
</evidence>
<dbReference type="Pfam" id="PF01771">
    <property type="entry name" value="Viral_alk_exo"/>
    <property type="match status" value="1"/>
</dbReference>
<name>A0AAW1TTD4_9CUCU</name>
<evidence type="ECO:0000256" key="4">
    <source>
        <dbReference type="ARBA" id="ARBA00022839"/>
    </source>
</evidence>
<dbReference type="InterPro" id="IPR034720">
    <property type="entry name" value="Viral_alk_exo"/>
</dbReference>
<keyword evidence="3" id="KW-0378">Hydrolase</keyword>
<dbReference type="InterPro" id="IPR011335">
    <property type="entry name" value="Restrct_endonuc-II-like"/>
</dbReference>
<evidence type="ECO:0000313" key="6">
    <source>
        <dbReference type="Proteomes" id="UP001431783"/>
    </source>
</evidence>
<keyword evidence="6" id="KW-1185">Reference proteome</keyword>
<dbReference type="Proteomes" id="UP001431783">
    <property type="component" value="Unassembled WGS sequence"/>
</dbReference>
<sequence length="86" mass="9642">MHTLLLKYKEGSCGTFLEKVILTDADIGSIERKTKGQHENSLWHELRYARVTASRAFEFSRSKISDGTLMSLIIGGKLPDSGHEAY</sequence>
<comment type="caution">
    <text evidence="5">The sequence shown here is derived from an EMBL/GenBank/DDBJ whole genome shotgun (WGS) entry which is preliminary data.</text>
</comment>
<protein>
    <submittedName>
        <fullName evidence="5">Uncharacterized protein</fullName>
    </submittedName>
</protein>
<dbReference type="PANTHER" id="PTHR39953:SF1">
    <property type="entry name" value="RE54151P"/>
    <property type="match status" value="1"/>
</dbReference>
<evidence type="ECO:0000313" key="5">
    <source>
        <dbReference type="EMBL" id="KAK9871582.1"/>
    </source>
</evidence>
<dbReference type="GO" id="GO:0006281">
    <property type="term" value="P:DNA repair"/>
    <property type="evidence" value="ECO:0007669"/>
    <property type="project" value="UniProtKB-ARBA"/>
</dbReference>
<keyword evidence="4" id="KW-0269">Exonuclease</keyword>
<dbReference type="AlphaFoldDB" id="A0AAW1TTD4"/>
<reference evidence="5 6" key="1">
    <citation type="submission" date="2023-03" db="EMBL/GenBank/DDBJ databases">
        <title>Genome insight into feeding habits of ladybird beetles.</title>
        <authorList>
            <person name="Li H.-S."/>
            <person name="Huang Y.-H."/>
            <person name="Pang H."/>
        </authorList>
    </citation>
    <scope>NUCLEOTIDE SEQUENCE [LARGE SCALE GENOMIC DNA]</scope>
    <source>
        <strain evidence="5">SYSU_2023b</strain>
        <tissue evidence="5">Whole body</tissue>
    </source>
</reference>
<dbReference type="GO" id="GO:0004527">
    <property type="term" value="F:exonuclease activity"/>
    <property type="evidence" value="ECO:0007669"/>
    <property type="project" value="UniProtKB-KW"/>
</dbReference>
<keyword evidence="1" id="KW-0540">Nuclease</keyword>
<dbReference type="SUPFAM" id="SSF52980">
    <property type="entry name" value="Restriction endonuclease-like"/>
    <property type="match status" value="1"/>
</dbReference>
<evidence type="ECO:0000256" key="3">
    <source>
        <dbReference type="ARBA" id="ARBA00022801"/>
    </source>
</evidence>
<evidence type="ECO:0000256" key="1">
    <source>
        <dbReference type="ARBA" id="ARBA00022722"/>
    </source>
</evidence>
<proteinExistence type="predicted"/>
<accession>A0AAW1TTD4</accession>
<organism evidence="5 6">
    <name type="scientific">Henosepilachna vigintioctopunctata</name>
    <dbReference type="NCBI Taxonomy" id="420089"/>
    <lineage>
        <taxon>Eukaryota</taxon>
        <taxon>Metazoa</taxon>
        <taxon>Ecdysozoa</taxon>
        <taxon>Arthropoda</taxon>
        <taxon>Hexapoda</taxon>
        <taxon>Insecta</taxon>
        <taxon>Pterygota</taxon>
        <taxon>Neoptera</taxon>
        <taxon>Endopterygota</taxon>
        <taxon>Coleoptera</taxon>
        <taxon>Polyphaga</taxon>
        <taxon>Cucujiformia</taxon>
        <taxon>Coccinelloidea</taxon>
        <taxon>Coccinellidae</taxon>
        <taxon>Epilachninae</taxon>
        <taxon>Epilachnini</taxon>
        <taxon>Henosepilachna</taxon>
    </lineage>
</organism>
<keyword evidence="2" id="KW-0255">Endonuclease</keyword>
<dbReference type="PANTHER" id="PTHR39953">
    <property type="entry name" value="RE54151P"/>
    <property type="match status" value="1"/>
</dbReference>
<dbReference type="GO" id="GO:0004519">
    <property type="term" value="F:endonuclease activity"/>
    <property type="evidence" value="ECO:0007669"/>
    <property type="project" value="UniProtKB-KW"/>
</dbReference>
<gene>
    <name evidence="5" type="ORF">WA026_012963</name>
</gene>